<dbReference type="AlphaFoldDB" id="A0A0F8X3H4"/>
<proteinExistence type="predicted"/>
<reference evidence="1" key="1">
    <citation type="journal article" date="2015" name="Nature">
        <title>Complex archaea that bridge the gap between prokaryotes and eukaryotes.</title>
        <authorList>
            <person name="Spang A."/>
            <person name="Saw J.H."/>
            <person name="Jorgensen S.L."/>
            <person name="Zaremba-Niedzwiedzka K."/>
            <person name="Martijn J."/>
            <person name="Lind A.E."/>
            <person name="van Eijk R."/>
            <person name="Schleper C."/>
            <person name="Guy L."/>
            <person name="Ettema T.J."/>
        </authorList>
    </citation>
    <scope>NUCLEOTIDE SEQUENCE</scope>
</reference>
<evidence type="ECO:0000313" key="1">
    <source>
        <dbReference type="EMBL" id="KKK55405.1"/>
    </source>
</evidence>
<gene>
    <name evidence="1" type="ORF">LCGC14_3074880</name>
</gene>
<name>A0A0F8X3H4_9ZZZZ</name>
<accession>A0A0F8X3H4</accession>
<comment type="caution">
    <text evidence="1">The sequence shown here is derived from an EMBL/GenBank/DDBJ whole genome shotgun (WGS) entry which is preliminary data.</text>
</comment>
<sequence>MVIPAFKLFIDTYDDDVLSDFGECLDIGDNGLLGVHNVRVGLNTSHASYTASKASTNIYSSDLNTFFDGEEGTIFVQSKPTAASLTDGAFGYMVQLGRWHSKSN</sequence>
<protein>
    <submittedName>
        <fullName evidence="1">Uncharacterized protein</fullName>
    </submittedName>
</protein>
<organism evidence="1">
    <name type="scientific">marine sediment metagenome</name>
    <dbReference type="NCBI Taxonomy" id="412755"/>
    <lineage>
        <taxon>unclassified sequences</taxon>
        <taxon>metagenomes</taxon>
        <taxon>ecological metagenomes</taxon>
    </lineage>
</organism>
<dbReference type="EMBL" id="LAZR01065507">
    <property type="protein sequence ID" value="KKK55405.1"/>
    <property type="molecule type" value="Genomic_DNA"/>
</dbReference>